<organism evidence="1 2">
    <name type="scientific">Phytophthora fragariaefolia</name>
    <dbReference type="NCBI Taxonomy" id="1490495"/>
    <lineage>
        <taxon>Eukaryota</taxon>
        <taxon>Sar</taxon>
        <taxon>Stramenopiles</taxon>
        <taxon>Oomycota</taxon>
        <taxon>Peronosporomycetes</taxon>
        <taxon>Peronosporales</taxon>
        <taxon>Peronosporaceae</taxon>
        <taxon>Phytophthora</taxon>
    </lineage>
</organism>
<protein>
    <submittedName>
        <fullName evidence="1">Unnamed protein product</fullName>
    </submittedName>
</protein>
<reference evidence="1" key="1">
    <citation type="submission" date="2023-04" db="EMBL/GenBank/DDBJ databases">
        <title>Phytophthora fragariaefolia NBRC 109709.</title>
        <authorList>
            <person name="Ichikawa N."/>
            <person name="Sato H."/>
            <person name="Tonouchi N."/>
        </authorList>
    </citation>
    <scope>NUCLEOTIDE SEQUENCE</scope>
    <source>
        <strain evidence="1">NBRC 109709</strain>
    </source>
</reference>
<proteinExistence type="predicted"/>
<sequence>MSVKKDVKDELLRWAMKIMNFRYSVEHVPGAAKVWADMIPRWAGNHAPVAAIKRIKAIRRRLRQTTAATSNMTPLRSLDSEDFV</sequence>
<dbReference type="GO" id="GO:0004792">
    <property type="term" value="F:thiosulfate-cyanide sulfurtransferase activity"/>
    <property type="evidence" value="ECO:0007669"/>
    <property type="project" value="InterPro"/>
</dbReference>
<evidence type="ECO:0000313" key="1">
    <source>
        <dbReference type="EMBL" id="GMF60751.1"/>
    </source>
</evidence>
<name>A0A9W6YE29_9STRA</name>
<dbReference type="OrthoDB" id="126498at2759"/>
<comment type="caution">
    <text evidence="1">The sequence shown here is derived from an EMBL/GenBank/DDBJ whole genome shotgun (WGS) entry which is preliminary data.</text>
</comment>
<evidence type="ECO:0000313" key="2">
    <source>
        <dbReference type="Proteomes" id="UP001165121"/>
    </source>
</evidence>
<dbReference type="AlphaFoldDB" id="A0A9W6YE29"/>
<accession>A0A9W6YE29</accession>
<dbReference type="InterPro" id="IPR001307">
    <property type="entry name" value="Thiosulphate_STrfase_CS"/>
</dbReference>
<dbReference type="EMBL" id="BSXT01005517">
    <property type="protein sequence ID" value="GMF60751.1"/>
    <property type="molecule type" value="Genomic_DNA"/>
</dbReference>
<gene>
    <name evidence="1" type="ORF">Pfra01_002639300</name>
</gene>
<dbReference type="Proteomes" id="UP001165121">
    <property type="component" value="Unassembled WGS sequence"/>
</dbReference>
<dbReference type="PROSITE" id="PS00380">
    <property type="entry name" value="RHODANESE_1"/>
    <property type="match status" value="1"/>
</dbReference>
<keyword evidence="2" id="KW-1185">Reference proteome</keyword>